<gene>
    <name evidence="2" type="ordered locus">Clocl_1063</name>
</gene>
<proteinExistence type="predicted"/>
<dbReference type="STRING" id="720554.Clocl_1063"/>
<reference evidence="3" key="1">
    <citation type="submission" date="2011-12" db="EMBL/GenBank/DDBJ databases">
        <title>Complete sequence of Clostridium clariflavum DSM 19732.</title>
        <authorList>
            <consortium name="US DOE Joint Genome Institute"/>
            <person name="Lucas S."/>
            <person name="Han J."/>
            <person name="Lapidus A."/>
            <person name="Cheng J.-F."/>
            <person name="Goodwin L."/>
            <person name="Pitluck S."/>
            <person name="Peters L."/>
            <person name="Teshima H."/>
            <person name="Detter J.C."/>
            <person name="Han C."/>
            <person name="Tapia R."/>
            <person name="Land M."/>
            <person name="Hauser L."/>
            <person name="Kyrpides N."/>
            <person name="Ivanova N."/>
            <person name="Pagani I."/>
            <person name="Kitzmiller T."/>
            <person name="Lynd L."/>
            <person name="Izquierdo J."/>
            <person name="Woyke T."/>
        </authorList>
    </citation>
    <scope>NUCLEOTIDE SEQUENCE [LARGE SCALE GENOMIC DNA]</scope>
    <source>
        <strain evidence="3">DSM 19732 / NBRC 101661 / EBR45</strain>
    </source>
</reference>
<evidence type="ECO:0000256" key="1">
    <source>
        <dbReference type="SAM" id="Phobius"/>
    </source>
</evidence>
<keyword evidence="1" id="KW-0472">Membrane</keyword>
<name>G8LXM8_ACECE</name>
<keyword evidence="1" id="KW-0812">Transmembrane</keyword>
<dbReference type="HOGENOM" id="CLU_100966_1_0_9"/>
<reference evidence="2 3" key="2">
    <citation type="journal article" date="2012" name="Stand. Genomic Sci.">
        <title>Complete Genome Sequence of Clostridium clariflavum DSM 19732.</title>
        <authorList>
            <person name="Izquierdo J.A."/>
            <person name="Goodwin L."/>
            <person name="Davenport K.W."/>
            <person name="Teshima H."/>
            <person name="Bruce D."/>
            <person name="Detter C."/>
            <person name="Tapia R."/>
            <person name="Han S."/>
            <person name="Land M."/>
            <person name="Hauser L."/>
            <person name="Jeffries C.D."/>
            <person name="Han J."/>
            <person name="Pitluck S."/>
            <person name="Nolan M."/>
            <person name="Chen A."/>
            <person name="Huntemann M."/>
            <person name="Mavromatis K."/>
            <person name="Mikhailova N."/>
            <person name="Liolios K."/>
            <person name="Woyke T."/>
            <person name="Lynd L.R."/>
        </authorList>
    </citation>
    <scope>NUCLEOTIDE SEQUENCE [LARGE SCALE GENOMIC DNA]</scope>
    <source>
        <strain evidence="3">DSM 19732 / NBRC 101661 / EBR45</strain>
    </source>
</reference>
<sequence length="226" mass="24994">MDLLFNSAANELQLSLSSATLTILTSFILGLIISFTYIKTCSKGYYSQSFVLTLIMMPCVVAVIILLIGTNIASAFGLSGAFSIIRFRSAPGDPKDISYVLFCMGAGLACGVGVYAYALFFTVCLCVIMVILCKTNFGARNSTDKILKIIIPEDLDYQGAFDDIFETYTYRHELKRVKTTDLGTLYELVYIVSMKSNMKEKDFIDELRCRNGNLNITLSMNADPAE</sequence>
<dbReference type="KEGG" id="ccl:Clocl_1063"/>
<evidence type="ECO:0008006" key="4">
    <source>
        <dbReference type="Google" id="ProtNLM"/>
    </source>
</evidence>
<evidence type="ECO:0000313" key="2">
    <source>
        <dbReference type="EMBL" id="AEV67739.1"/>
    </source>
</evidence>
<dbReference type="Proteomes" id="UP000005435">
    <property type="component" value="Chromosome"/>
</dbReference>
<evidence type="ECO:0000313" key="3">
    <source>
        <dbReference type="Proteomes" id="UP000005435"/>
    </source>
</evidence>
<dbReference type="eggNOG" id="COG1285">
    <property type="taxonomic scope" value="Bacteria"/>
</dbReference>
<keyword evidence="1" id="KW-1133">Transmembrane helix</keyword>
<accession>G8LXM8</accession>
<organism evidence="2 3">
    <name type="scientific">Acetivibrio clariflavus (strain DSM 19732 / NBRC 101661 / EBR45)</name>
    <name type="common">Clostridium clariflavum</name>
    <dbReference type="NCBI Taxonomy" id="720554"/>
    <lineage>
        <taxon>Bacteria</taxon>
        <taxon>Bacillati</taxon>
        <taxon>Bacillota</taxon>
        <taxon>Clostridia</taxon>
        <taxon>Eubacteriales</taxon>
        <taxon>Oscillospiraceae</taxon>
        <taxon>Acetivibrio</taxon>
    </lineage>
</organism>
<dbReference type="AlphaFoldDB" id="G8LXM8"/>
<feature type="transmembrane region" description="Helical" evidence="1">
    <location>
        <begin position="50"/>
        <end position="79"/>
    </location>
</feature>
<feature type="transmembrane region" description="Helical" evidence="1">
    <location>
        <begin position="99"/>
        <end position="132"/>
    </location>
</feature>
<dbReference type="EMBL" id="CP003065">
    <property type="protein sequence ID" value="AEV67739.1"/>
    <property type="molecule type" value="Genomic_DNA"/>
</dbReference>
<dbReference type="RefSeq" id="WP_014254357.1">
    <property type="nucleotide sequence ID" value="NC_016627.1"/>
</dbReference>
<protein>
    <recommendedName>
        <fullName evidence="4">DUF4956 domain-containing protein</fullName>
    </recommendedName>
</protein>
<feature type="transmembrane region" description="Helical" evidence="1">
    <location>
        <begin position="12"/>
        <end position="38"/>
    </location>
</feature>
<dbReference type="Pfam" id="PF16316">
    <property type="entry name" value="DUF4956"/>
    <property type="match status" value="1"/>
</dbReference>
<dbReference type="OrthoDB" id="9803265at2"/>
<keyword evidence="3" id="KW-1185">Reference proteome</keyword>
<dbReference type="InterPro" id="IPR032531">
    <property type="entry name" value="DUF4956"/>
</dbReference>